<evidence type="ECO:0000256" key="8">
    <source>
        <dbReference type="ARBA" id="ARBA00022792"/>
    </source>
</evidence>
<dbReference type="GO" id="GO:0005743">
    <property type="term" value="C:mitochondrial inner membrane"/>
    <property type="evidence" value="ECO:0007669"/>
    <property type="project" value="UniProtKB-SubCell"/>
</dbReference>
<dbReference type="EC" id="7.1.1.2" evidence="3 17"/>
<evidence type="ECO:0000259" key="20">
    <source>
        <dbReference type="Pfam" id="PF06455"/>
    </source>
</evidence>
<keyword evidence="9" id="KW-1278">Translocase</keyword>
<evidence type="ECO:0000256" key="15">
    <source>
        <dbReference type="ARBA" id="ARBA00023136"/>
    </source>
</evidence>
<dbReference type="Pfam" id="PF00662">
    <property type="entry name" value="Proton_antipo_N"/>
    <property type="match status" value="1"/>
</dbReference>
<dbReference type="GO" id="GO:0042773">
    <property type="term" value="P:ATP synthesis coupled electron transport"/>
    <property type="evidence" value="ECO:0007669"/>
    <property type="project" value="InterPro"/>
</dbReference>
<evidence type="ECO:0000256" key="17">
    <source>
        <dbReference type="RuleBase" id="RU003404"/>
    </source>
</evidence>
<evidence type="ECO:0000256" key="7">
    <source>
        <dbReference type="ARBA" id="ARBA00022692"/>
    </source>
</evidence>
<geneLocation type="mitochondrion" evidence="21"/>
<feature type="transmembrane region" description="Helical" evidence="17">
    <location>
        <begin position="339"/>
        <end position="359"/>
    </location>
</feature>
<feature type="domain" description="NADH:quinone oxidoreductase/Mrp antiporter transmembrane" evidence="18">
    <location>
        <begin position="108"/>
        <end position="379"/>
    </location>
</feature>
<evidence type="ECO:0000259" key="18">
    <source>
        <dbReference type="Pfam" id="PF00361"/>
    </source>
</evidence>
<dbReference type="CTD" id="4540"/>
<feature type="transmembrane region" description="Helical" evidence="17">
    <location>
        <begin position="114"/>
        <end position="132"/>
    </location>
</feature>
<dbReference type="PANTHER" id="PTHR42829:SF2">
    <property type="entry name" value="NADH-UBIQUINONE OXIDOREDUCTASE CHAIN 5"/>
    <property type="match status" value="1"/>
</dbReference>
<feature type="transmembrane region" description="Helical" evidence="17">
    <location>
        <begin position="242"/>
        <end position="263"/>
    </location>
</feature>
<gene>
    <name evidence="21" type="primary">ND5</name>
</gene>
<accession>A0A1L5BW62</accession>
<feature type="domain" description="NADH-Ubiquinone oxidoreductase (complex I) chain 5 N-terminal" evidence="19">
    <location>
        <begin position="50"/>
        <end position="91"/>
    </location>
</feature>
<evidence type="ECO:0000256" key="1">
    <source>
        <dbReference type="ARBA" id="ARBA00003257"/>
    </source>
</evidence>
<feature type="transmembrane region" description="Helical" evidence="17">
    <location>
        <begin position="12"/>
        <end position="31"/>
    </location>
</feature>
<keyword evidence="13 17" id="KW-0830">Ubiquinone</keyword>
<feature type="transmembrane region" description="Helical" evidence="17">
    <location>
        <begin position="212"/>
        <end position="230"/>
    </location>
</feature>
<protein>
    <recommendedName>
        <fullName evidence="4 17">NADH-ubiquinone oxidoreductase chain 5</fullName>
        <ecNumber evidence="3 17">7.1.1.2</ecNumber>
    </recommendedName>
</protein>
<evidence type="ECO:0000256" key="14">
    <source>
        <dbReference type="ARBA" id="ARBA00023128"/>
    </source>
</evidence>
<keyword evidence="10" id="KW-0249">Electron transport</keyword>
<keyword evidence="14 17" id="KW-0496">Mitochondrion</keyword>
<evidence type="ECO:0000259" key="19">
    <source>
        <dbReference type="Pfam" id="PF00662"/>
    </source>
</evidence>
<dbReference type="GO" id="GO:0003954">
    <property type="term" value="F:NADH dehydrogenase activity"/>
    <property type="evidence" value="ECO:0007669"/>
    <property type="project" value="TreeGrafter"/>
</dbReference>
<keyword evidence="6" id="KW-0679">Respiratory chain</keyword>
<dbReference type="AlphaFoldDB" id="A0A1L5BW62"/>
<name>A0A1L5BW62_9CRUS</name>
<evidence type="ECO:0000256" key="12">
    <source>
        <dbReference type="ARBA" id="ARBA00023027"/>
    </source>
</evidence>
<feature type="transmembrane region" description="Helical" evidence="17">
    <location>
        <begin position="153"/>
        <end position="171"/>
    </location>
</feature>
<dbReference type="Pfam" id="PF06455">
    <property type="entry name" value="NADH5_C"/>
    <property type="match status" value="1"/>
</dbReference>
<comment type="function">
    <text evidence="1">Core subunit of the mitochondrial membrane respiratory chain NADH dehydrogenase (Complex I) that is believed to belong to the minimal assembly required for catalysis. Complex I functions in the transfer of electrons from NADH to the respiratory chain. The immediate electron acceptor for the enzyme is believed to be ubiquinone.</text>
</comment>
<keyword evidence="15 17" id="KW-0472">Membrane</keyword>
<sequence>MSVSFKSFSIMSVGLFSYSTLMFFMGFYSVVYDHSLIVEIEGMILNSCLMSMSFLFDWMGFIFLGSVCLIAGSVMKYSEWYMEGDLNDNRFSFILISFVASMLVLIVSPNLVSLLLGWDGLGLSSYALVIYYQNEVSRNAGMVTILTNRVGDVAILISVALMFTEGMWDFYNLVYSGGENWVWLIAVASFTKSAQIPFSAWLPAAMAAPTPVSALVHSSTLVTAGVYLLIRFNEIICKSGMGSILLVVSVLTMFMAGMCALFEVDLKKVVALSTLSQLGLMVMTLGLGMKELAFFHLITHAMFKSSLFMCVGFMIHSSFGAQDSRLMSSFAGSSPNLGVALGASNLALCGFPFLAGFYSKDMLLEQMQMSWFNLIFMGLAMAGSVLTVAYSFRVLYLSSASVNTSFLVSGLMDFNPSVVKSVSSLFAGSLVSGFVLFWTVLPVDLINILSHGQKYVVFSLMSMGGLLGYSLLNCMKGGSVFQMAVNSSWFLSDLSTKGSVDKSLSLGLFNSKVLDSGWLEFYGGQGGQVTLSMSSFTLQRGQAYMVKGFLCMVVLGGFVLALVL</sequence>
<dbReference type="EMBL" id="KX341968">
    <property type="protein sequence ID" value="APL97202.1"/>
    <property type="molecule type" value="Genomic_DNA"/>
</dbReference>
<feature type="transmembrane region" description="Helical" evidence="17">
    <location>
        <begin position="301"/>
        <end position="319"/>
    </location>
</feature>
<evidence type="ECO:0000256" key="5">
    <source>
        <dbReference type="ARBA" id="ARBA00022448"/>
    </source>
</evidence>
<dbReference type="GO" id="GO:0008137">
    <property type="term" value="F:NADH dehydrogenase (ubiquinone) activity"/>
    <property type="evidence" value="ECO:0007669"/>
    <property type="project" value="UniProtKB-EC"/>
</dbReference>
<evidence type="ECO:0000256" key="10">
    <source>
        <dbReference type="ARBA" id="ARBA00022982"/>
    </source>
</evidence>
<evidence type="ECO:0000313" key="21">
    <source>
        <dbReference type="EMBL" id="APL97202.1"/>
    </source>
</evidence>
<comment type="function">
    <text evidence="17">Core subunit of the mitochondrial membrane respiratory chain NADH dehydrogenase (Complex I) which catalyzes electron transfer from NADH through the respiratory chain, using ubiquinone as an electron acceptor. Essential for the catalytic activity and assembly of complex I.</text>
</comment>
<keyword evidence="11 17" id="KW-1133">Transmembrane helix</keyword>
<feature type="transmembrane region" description="Helical" evidence="17">
    <location>
        <begin position="371"/>
        <end position="392"/>
    </location>
</feature>
<dbReference type="InterPro" id="IPR010934">
    <property type="entry name" value="NADH_DH_su5_C"/>
</dbReference>
<evidence type="ECO:0000256" key="2">
    <source>
        <dbReference type="ARBA" id="ARBA00004448"/>
    </source>
</evidence>
<evidence type="ECO:0000256" key="11">
    <source>
        <dbReference type="ARBA" id="ARBA00022989"/>
    </source>
</evidence>
<feature type="transmembrane region" description="Helical" evidence="17">
    <location>
        <begin position="543"/>
        <end position="563"/>
    </location>
</feature>
<reference evidence="21" key="1">
    <citation type="journal article" date="2016" name="BMC Genomics">
        <title>Evolution of mitochondrial genomes in Baikalian amphipods.</title>
        <authorList>
            <person name="Romanova E.V."/>
            <person name="Aleoshin V.V."/>
            <person name="Kamaltynov R.M."/>
            <person name="Mikhailov K.V."/>
            <person name="Logacheva M.D."/>
            <person name="Sirotinina E.A."/>
            <person name="Gornov A.Y."/>
            <person name="Anikin A.S."/>
            <person name="Sherbakov D.Y."/>
        </authorList>
    </citation>
    <scope>NUCLEOTIDE SEQUENCE</scope>
</reference>
<evidence type="ECO:0000256" key="4">
    <source>
        <dbReference type="ARBA" id="ARBA00021096"/>
    </source>
</evidence>
<proteinExistence type="inferred from homology"/>
<dbReference type="InterPro" id="IPR001750">
    <property type="entry name" value="ND/Mrp_TM"/>
</dbReference>
<comment type="similarity">
    <text evidence="17">Belongs to the complex I subunit 5 family.</text>
</comment>
<feature type="transmembrane region" description="Helical" evidence="17">
    <location>
        <begin position="269"/>
        <end position="289"/>
    </location>
</feature>
<dbReference type="Pfam" id="PF00361">
    <property type="entry name" value="Proton_antipo_M"/>
    <property type="match status" value="1"/>
</dbReference>
<keyword evidence="5 17" id="KW-0813">Transport</keyword>
<evidence type="ECO:0000256" key="16">
    <source>
        <dbReference type="ARBA" id="ARBA00049551"/>
    </source>
</evidence>
<dbReference type="GeneID" id="30859584"/>
<feature type="transmembrane region" description="Helical" evidence="17">
    <location>
        <begin position="422"/>
        <end position="443"/>
    </location>
</feature>
<evidence type="ECO:0000256" key="13">
    <source>
        <dbReference type="ARBA" id="ARBA00023075"/>
    </source>
</evidence>
<dbReference type="SMR" id="A0A1L5BW62"/>
<feature type="domain" description="NADH dehydrogenase subunit 5 C-terminal" evidence="20">
    <location>
        <begin position="390"/>
        <end position="563"/>
    </location>
</feature>
<evidence type="ECO:0000256" key="6">
    <source>
        <dbReference type="ARBA" id="ARBA00022660"/>
    </source>
</evidence>
<dbReference type="PRINTS" id="PR01434">
    <property type="entry name" value="NADHDHGNASE5"/>
</dbReference>
<feature type="transmembrane region" description="Helical" evidence="17">
    <location>
        <begin position="455"/>
        <end position="472"/>
    </location>
</feature>
<dbReference type="RefSeq" id="YP_009339312.1">
    <property type="nucleotide sequence ID" value="NC_033362.1"/>
</dbReference>
<evidence type="ECO:0000256" key="9">
    <source>
        <dbReference type="ARBA" id="ARBA00022967"/>
    </source>
</evidence>
<comment type="subcellular location">
    <subcellularLocation>
        <location evidence="2">Mitochondrion inner membrane</location>
        <topology evidence="2">Multi-pass membrane protein</topology>
    </subcellularLocation>
</comment>
<comment type="catalytic activity">
    <reaction evidence="16 17">
        <text>a ubiquinone + NADH + 5 H(+)(in) = a ubiquinol + NAD(+) + 4 H(+)(out)</text>
        <dbReference type="Rhea" id="RHEA:29091"/>
        <dbReference type="Rhea" id="RHEA-COMP:9565"/>
        <dbReference type="Rhea" id="RHEA-COMP:9566"/>
        <dbReference type="ChEBI" id="CHEBI:15378"/>
        <dbReference type="ChEBI" id="CHEBI:16389"/>
        <dbReference type="ChEBI" id="CHEBI:17976"/>
        <dbReference type="ChEBI" id="CHEBI:57540"/>
        <dbReference type="ChEBI" id="CHEBI:57945"/>
        <dbReference type="EC" id="7.1.1.2"/>
    </reaction>
</comment>
<dbReference type="InterPro" id="IPR001516">
    <property type="entry name" value="Proton_antipo_N"/>
</dbReference>
<organism evidence="21">
    <name type="scientific">Pallaseopsis kessleri</name>
    <dbReference type="NCBI Taxonomy" id="686709"/>
    <lineage>
        <taxon>Eukaryota</taxon>
        <taxon>Metazoa</taxon>
        <taxon>Ecdysozoa</taxon>
        <taxon>Arthropoda</taxon>
        <taxon>Crustacea</taxon>
        <taxon>Multicrustacea</taxon>
        <taxon>Malacostraca</taxon>
        <taxon>Eumalacostraca</taxon>
        <taxon>Peracarida</taxon>
        <taxon>Amphipoda</taxon>
        <taxon>Senticaudata</taxon>
        <taxon>Gammarida</taxon>
        <taxon>Gammaridira</taxon>
        <taxon>Gammaroidea</taxon>
        <taxon>Pallaseidae</taxon>
        <taxon>Pallaseopsis</taxon>
    </lineage>
</organism>
<keyword evidence="7 17" id="KW-0812">Transmembrane</keyword>
<feature type="transmembrane region" description="Helical" evidence="17">
    <location>
        <begin position="91"/>
        <end position="108"/>
    </location>
</feature>
<keyword evidence="8" id="KW-0999">Mitochondrion inner membrane</keyword>
<feature type="transmembrane region" description="Helical" evidence="17">
    <location>
        <begin position="43"/>
        <end position="70"/>
    </location>
</feature>
<keyword evidence="12 17" id="KW-0520">NAD</keyword>
<dbReference type="PANTHER" id="PTHR42829">
    <property type="entry name" value="NADH-UBIQUINONE OXIDOREDUCTASE CHAIN 5"/>
    <property type="match status" value="1"/>
</dbReference>
<dbReference type="InterPro" id="IPR003945">
    <property type="entry name" value="NU5C-like"/>
</dbReference>
<evidence type="ECO:0000256" key="3">
    <source>
        <dbReference type="ARBA" id="ARBA00012944"/>
    </source>
</evidence>
<dbReference type="GO" id="GO:0015990">
    <property type="term" value="P:electron transport coupled proton transport"/>
    <property type="evidence" value="ECO:0007669"/>
    <property type="project" value="TreeGrafter"/>
</dbReference>